<dbReference type="Gene3D" id="3.10.129.10">
    <property type="entry name" value="Hotdog Thioesterase"/>
    <property type="match status" value="1"/>
</dbReference>
<comment type="caution">
    <text evidence="3">The sequence shown here is derived from an EMBL/GenBank/DDBJ whole genome shotgun (WGS) entry which is preliminary data.</text>
</comment>
<comment type="similarity">
    <text evidence="1">Belongs to the 4-hydroxybenzoyl-CoA thioesterase family.</text>
</comment>
<evidence type="ECO:0000256" key="1">
    <source>
        <dbReference type="ARBA" id="ARBA00005953"/>
    </source>
</evidence>
<proteinExistence type="inferred from homology"/>
<dbReference type="SUPFAM" id="SSF54637">
    <property type="entry name" value="Thioesterase/thiol ester dehydrase-isomerase"/>
    <property type="match status" value="1"/>
</dbReference>
<dbReference type="NCBIfam" id="TIGR00051">
    <property type="entry name" value="YbgC/FadM family acyl-CoA thioesterase"/>
    <property type="match status" value="1"/>
</dbReference>
<evidence type="ECO:0000313" key="4">
    <source>
        <dbReference type="Proteomes" id="UP000651977"/>
    </source>
</evidence>
<sequence length="132" mass="14902">MAVITVRVYYEDTDAGGVVYHANHIKYFERGRTELLRDLGYQQDQLMQQDICFVVRSLNIDYKRPALFNQLLSVETTINTLKRASIVFDQAIRDADQQLIAQGQVTVACVTLSSMKATAIPTNLKEDLLGAF</sequence>
<name>A0ABQ1HVG7_9ALTE</name>
<evidence type="ECO:0000313" key="3">
    <source>
        <dbReference type="EMBL" id="GGA92849.1"/>
    </source>
</evidence>
<dbReference type="InterPro" id="IPR050563">
    <property type="entry name" value="4-hydroxybenzoyl-CoA_TE"/>
</dbReference>
<dbReference type="PANTHER" id="PTHR31793:SF37">
    <property type="entry name" value="ACYL-COA THIOESTER HYDROLASE YBGC"/>
    <property type="match status" value="1"/>
</dbReference>
<dbReference type="GO" id="GO:0016787">
    <property type="term" value="F:hydrolase activity"/>
    <property type="evidence" value="ECO:0007669"/>
    <property type="project" value="UniProtKB-KW"/>
</dbReference>
<dbReference type="InterPro" id="IPR014166">
    <property type="entry name" value="Tol-Pal_acyl-CoA_thioesterase"/>
</dbReference>
<dbReference type="EMBL" id="BMDY01000001">
    <property type="protein sequence ID" value="GGA92849.1"/>
    <property type="molecule type" value="Genomic_DNA"/>
</dbReference>
<protein>
    <submittedName>
        <fullName evidence="3">Acyl-CoA thioester hydrolase</fullName>
    </submittedName>
</protein>
<dbReference type="PANTHER" id="PTHR31793">
    <property type="entry name" value="4-HYDROXYBENZOYL-COA THIOESTERASE FAMILY MEMBER"/>
    <property type="match status" value="1"/>
</dbReference>
<organism evidence="3 4">
    <name type="scientific">Agarivorans gilvus</name>
    <dbReference type="NCBI Taxonomy" id="680279"/>
    <lineage>
        <taxon>Bacteria</taxon>
        <taxon>Pseudomonadati</taxon>
        <taxon>Pseudomonadota</taxon>
        <taxon>Gammaproteobacteria</taxon>
        <taxon>Alteromonadales</taxon>
        <taxon>Alteromonadaceae</taxon>
        <taxon>Agarivorans</taxon>
    </lineage>
</organism>
<keyword evidence="4" id="KW-1185">Reference proteome</keyword>
<dbReference type="NCBIfam" id="TIGR02799">
    <property type="entry name" value="thio_ybgC"/>
    <property type="match status" value="1"/>
</dbReference>
<dbReference type="RefSeq" id="WP_055731793.1">
    <property type="nucleotide sequence ID" value="NZ_BMDY01000001.1"/>
</dbReference>
<reference evidence="4" key="1">
    <citation type="journal article" date="2019" name="Int. J. Syst. Evol. Microbiol.">
        <title>The Global Catalogue of Microorganisms (GCM) 10K type strain sequencing project: providing services to taxonomists for standard genome sequencing and annotation.</title>
        <authorList>
            <consortium name="The Broad Institute Genomics Platform"/>
            <consortium name="The Broad Institute Genome Sequencing Center for Infectious Disease"/>
            <person name="Wu L."/>
            <person name="Ma J."/>
        </authorList>
    </citation>
    <scope>NUCLEOTIDE SEQUENCE [LARGE SCALE GENOMIC DNA]</scope>
    <source>
        <strain evidence="4">CGMCC 1.10131</strain>
    </source>
</reference>
<gene>
    <name evidence="3" type="ORF">GCM10007414_01810</name>
</gene>
<dbReference type="CDD" id="cd00586">
    <property type="entry name" value="4HBT"/>
    <property type="match status" value="1"/>
</dbReference>
<dbReference type="PIRSF" id="PIRSF003230">
    <property type="entry name" value="YbgC"/>
    <property type="match status" value="1"/>
</dbReference>
<keyword evidence="2 3" id="KW-0378">Hydrolase</keyword>
<evidence type="ECO:0000256" key="2">
    <source>
        <dbReference type="ARBA" id="ARBA00022801"/>
    </source>
</evidence>
<dbReference type="Proteomes" id="UP000651977">
    <property type="component" value="Unassembled WGS sequence"/>
</dbReference>
<accession>A0ABQ1HVG7</accession>
<dbReference type="InterPro" id="IPR006684">
    <property type="entry name" value="YbgC/YbaW"/>
</dbReference>
<dbReference type="InterPro" id="IPR029069">
    <property type="entry name" value="HotDog_dom_sf"/>
</dbReference>
<dbReference type="Pfam" id="PF13279">
    <property type="entry name" value="4HBT_2"/>
    <property type="match status" value="1"/>
</dbReference>